<reference evidence="3 4" key="1">
    <citation type="journal article" date="2018" name="Mol. Biol. Evol.">
        <title>Broad Genomic Sampling Reveals a Smut Pathogenic Ancestry of the Fungal Clade Ustilaginomycotina.</title>
        <authorList>
            <person name="Kijpornyongpan T."/>
            <person name="Mondo S.J."/>
            <person name="Barry K."/>
            <person name="Sandor L."/>
            <person name="Lee J."/>
            <person name="Lipzen A."/>
            <person name="Pangilinan J."/>
            <person name="LaButti K."/>
            <person name="Hainaut M."/>
            <person name="Henrissat B."/>
            <person name="Grigoriev I.V."/>
            <person name="Spatafora J.W."/>
            <person name="Aime M.C."/>
        </authorList>
    </citation>
    <scope>NUCLEOTIDE SEQUENCE [LARGE SCALE GENOMIC DNA]</scope>
    <source>
        <strain evidence="3 4">MCA 4718</strain>
    </source>
</reference>
<keyword evidence="4" id="KW-1185">Reference proteome</keyword>
<dbReference type="AlphaFoldDB" id="A0A316UFF1"/>
<feature type="compositionally biased region" description="Low complexity" evidence="1">
    <location>
        <begin position="277"/>
        <end position="286"/>
    </location>
</feature>
<name>A0A316UFF1_9BASI</name>
<dbReference type="Proteomes" id="UP000245942">
    <property type="component" value="Unassembled WGS sequence"/>
</dbReference>
<feature type="region of interest" description="Disordered" evidence="1">
    <location>
        <begin position="267"/>
        <end position="286"/>
    </location>
</feature>
<evidence type="ECO:0000256" key="2">
    <source>
        <dbReference type="SAM" id="SignalP"/>
    </source>
</evidence>
<evidence type="ECO:0000256" key="1">
    <source>
        <dbReference type="SAM" id="MobiDB-lite"/>
    </source>
</evidence>
<gene>
    <name evidence="3" type="ORF">BCV69DRAFT_279843</name>
</gene>
<evidence type="ECO:0000313" key="3">
    <source>
        <dbReference type="EMBL" id="PWN23940.1"/>
    </source>
</evidence>
<dbReference type="OrthoDB" id="2564904at2759"/>
<evidence type="ECO:0008006" key="5">
    <source>
        <dbReference type="Google" id="ProtNLM"/>
    </source>
</evidence>
<dbReference type="RefSeq" id="XP_025351100.1">
    <property type="nucleotide sequence ID" value="XM_025491392.1"/>
</dbReference>
<sequence length="380" mass="37819">MFTKSLVAAGASLLAAVSSVSAADSAASFSYGTPNPTRAGVVATSTNGPTNPDSPKLGTAINQTSVARLLSVNSIDDWCTFASPNGESIADVEGEVVAYCTQARNNARVIPDGTLTAVHFITTPLYVQVMALGDFTKIGLQAGDEGGELDPHGATGLGNPVGGNVTSNISGSDVFYEEWMNYVAYNEICIRICIAGTSIAPTALECQHTLDEMGCEWVMPGSYTDNVFESCDADAAWPPGLFSVDGSTSTFQQYYSSVYTDGNGGKHTFVNGSPDQSTPAAAYSKPSSSSCTTISTISNGIASLVSGSSSSSSSSSSASSSMSTSTSKAAGAASSGSSAAASATASAGSAASSSTSGASGLAVGALAASVAGLIAAAAML</sequence>
<evidence type="ECO:0000313" key="4">
    <source>
        <dbReference type="Proteomes" id="UP000245942"/>
    </source>
</evidence>
<feature type="chain" id="PRO_5016460477" description="Immunoreactive mannoprotein MP88" evidence="2">
    <location>
        <begin position="23"/>
        <end position="380"/>
    </location>
</feature>
<feature type="signal peptide" evidence="2">
    <location>
        <begin position="1"/>
        <end position="22"/>
    </location>
</feature>
<dbReference type="STRING" id="1684307.A0A316UFF1"/>
<accession>A0A316UFF1</accession>
<proteinExistence type="predicted"/>
<keyword evidence="2" id="KW-0732">Signal</keyword>
<organism evidence="3 4">
    <name type="scientific">Pseudomicrostroma glucosiphilum</name>
    <dbReference type="NCBI Taxonomy" id="1684307"/>
    <lineage>
        <taxon>Eukaryota</taxon>
        <taxon>Fungi</taxon>
        <taxon>Dikarya</taxon>
        <taxon>Basidiomycota</taxon>
        <taxon>Ustilaginomycotina</taxon>
        <taxon>Exobasidiomycetes</taxon>
        <taxon>Microstromatales</taxon>
        <taxon>Microstromatales incertae sedis</taxon>
        <taxon>Pseudomicrostroma</taxon>
    </lineage>
</organism>
<dbReference type="EMBL" id="KZ819321">
    <property type="protein sequence ID" value="PWN23940.1"/>
    <property type="molecule type" value="Genomic_DNA"/>
</dbReference>
<dbReference type="GeneID" id="37013126"/>
<protein>
    <recommendedName>
        <fullName evidence="5">Immunoreactive mannoprotein MP88</fullName>
    </recommendedName>
</protein>